<protein>
    <submittedName>
        <fullName evidence="4">3-oxoacyl-[acyl-carrier protein] reductase</fullName>
    </submittedName>
</protein>
<dbReference type="Gene3D" id="3.40.50.720">
    <property type="entry name" value="NAD(P)-binding Rossmann-like Domain"/>
    <property type="match status" value="1"/>
</dbReference>
<dbReference type="PRINTS" id="PR00081">
    <property type="entry name" value="GDHRDH"/>
</dbReference>
<dbReference type="InterPro" id="IPR020904">
    <property type="entry name" value="Sc_DH/Rdtase_CS"/>
</dbReference>
<dbReference type="InterPro" id="IPR036291">
    <property type="entry name" value="NAD(P)-bd_dom_sf"/>
</dbReference>
<dbReference type="Proteomes" id="UP000182652">
    <property type="component" value="Unassembled WGS sequence"/>
</dbReference>
<dbReference type="SMART" id="SM00822">
    <property type="entry name" value="PKS_KR"/>
    <property type="match status" value="1"/>
</dbReference>
<dbReference type="GO" id="GO:0006633">
    <property type="term" value="P:fatty acid biosynthetic process"/>
    <property type="evidence" value="ECO:0007669"/>
    <property type="project" value="TreeGrafter"/>
</dbReference>
<evidence type="ECO:0000256" key="1">
    <source>
        <dbReference type="ARBA" id="ARBA00006484"/>
    </source>
</evidence>
<accession>A0A1H4I6D7</accession>
<name>A0A1H4I6D7_9MICC</name>
<dbReference type="Pfam" id="PF00106">
    <property type="entry name" value="adh_short"/>
    <property type="match status" value="1"/>
</dbReference>
<evidence type="ECO:0000313" key="4">
    <source>
        <dbReference type="EMBL" id="SEB29523.1"/>
    </source>
</evidence>
<dbReference type="PANTHER" id="PTHR42760">
    <property type="entry name" value="SHORT-CHAIN DEHYDROGENASES/REDUCTASES FAMILY MEMBER"/>
    <property type="match status" value="1"/>
</dbReference>
<dbReference type="RefSeq" id="WP_074783857.1">
    <property type="nucleotide sequence ID" value="NZ_FNSN01000002.1"/>
</dbReference>
<sequence length="243" mass="25348">MSSQVGRTVLVVGASRGIGAAITEKFLSEGFTVAATTRSGEVPDGALAITTDLLSPEGTADGESIKKVVETATELLGGAISHAVFNAGITRDNLLLRMREEDIRAVLETNLVAPMLFAQAMLRPMLKQKGGSLTFVTSMSARFGVPGQTNYTAAKAGLEGFVRSFSKEWIGRKIRANAVAPGPTDTAMYDALNDEQKAALLKDTPIGRPATPAEIADVVFGVSQFTYLSGASVPVSGGGGYGY</sequence>
<dbReference type="PANTHER" id="PTHR42760:SF133">
    <property type="entry name" value="3-OXOACYL-[ACYL-CARRIER-PROTEIN] REDUCTASE"/>
    <property type="match status" value="1"/>
</dbReference>
<evidence type="ECO:0000256" key="2">
    <source>
        <dbReference type="ARBA" id="ARBA00023002"/>
    </source>
</evidence>
<dbReference type="InterPro" id="IPR057326">
    <property type="entry name" value="KR_dom"/>
</dbReference>
<comment type="similarity">
    <text evidence="1">Belongs to the short-chain dehydrogenases/reductases (SDR) family.</text>
</comment>
<dbReference type="PROSITE" id="PS00061">
    <property type="entry name" value="ADH_SHORT"/>
    <property type="match status" value="1"/>
</dbReference>
<proteinExistence type="inferred from homology"/>
<reference evidence="4 5" key="1">
    <citation type="submission" date="2016-10" db="EMBL/GenBank/DDBJ databases">
        <authorList>
            <person name="de Groot N.N."/>
        </authorList>
    </citation>
    <scope>NUCLEOTIDE SEQUENCE [LARGE SCALE GENOMIC DNA]</scope>
    <source>
        <strain evidence="4 5">DSM 10495</strain>
    </source>
</reference>
<dbReference type="InterPro" id="IPR002347">
    <property type="entry name" value="SDR_fam"/>
</dbReference>
<feature type="domain" description="Ketoreductase" evidence="3">
    <location>
        <begin position="7"/>
        <end position="186"/>
    </location>
</feature>
<dbReference type="AlphaFoldDB" id="A0A1H4I6D7"/>
<keyword evidence="2" id="KW-0560">Oxidoreductase</keyword>
<evidence type="ECO:0000313" key="5">
    <source>
        <dbReference type="Proteomes" id="UP000182652"/>
    </source>
</evidence>
<keyword evidence="5" id="KW-1185">Reference proteome</keyword>
<dbReference type="SUPFAM" id="SSF51735">
    <property type="entry name" value="NAD(P)-binding Rossmann-fold domains"/>
    <property type="match status" value="1"/>
</dbReference>
<dbReference type="GO" id="GO:0048038">
    <property type="term" value="F:quinone binding"/>
    <property type="evidence" value="ECO:0007669"/>
    <property type="project" value="TreeGrafter"/>
</dbReference>
<organism evidence="4 5">
    <name type="scientific">Arthrobacter woluwensis</name>
    <dbReference type="NCBI Taxonomy" id="156980"/>
    <lineage>
        <taxon>Bacteria</taxon>
        <taxon>Bacillati</taxon>
        <taxon>Actinomycetota</taxon>
        <taxon>Actinomycetes</taxon>
        <taxon>Micrococcales</taxon>
        <taxon>Micrococcaceae</taxon>
        <taxon>Arthrobacter</taxon>
    </lineage>
</organism>
<gene>
    <name evidence="4" type="ORF">SAMN04489745_0057</name>
</gene>
<dbReference type="STRING" id="156980.SAMN04489745_0057"/>
<dbReference type="EMBL" id="FNSN01000002">
    <property type="protein sequence ID" value="SEB29523.1"/>
    <property type="molecule type" value="Genomic_DNA"/>
</dbReference>
<dbReference type="GO" id="GO:0016616">
    <property type="term" value="F:oxidoreductase activity, acting on the CH-OH group of donors, NAD or NADP as acceptor"/>
    <property type="evidence" value="ECO:0007669"/>
    <property type="project" value="TreeGrafter"/>
</dbReference>
<evidence type="ECO:0000259" key="3">
    <source>
        <dbReference type="SMART" id="SM00822"/>
    </source>
</evidence>